<dbReference type="SUPFAM" id="SSF69593">
    <property type="entry name" value="Glycerol-3-phosphate (1)-acyltransferase"/>
    <property type="match status" value="1"/>
</dbReference>
<dbReference type="Pfam" id="PF04028">
    <property type="entry name" value="DUF374"/>
    <property type="match status" value="1"/>
</dbReference>
<sequence>GSTFKKAVSSTRSLIKILKRGERIIIIADGSRGPRLKAQSGCIQIAGITNSPLIPMTYGAMRKIELNTWDRFVLPLPFTHCTINFGDRISVPHRPDGEVIQKKQKELEESLNLLTEASE</sequence>
<evidence type="ECO:0000313" key="2">
    <source>
        <dbReference type="EMBL" id="SVD88660.1"/>
    </source>
</evidence>
<accession>A0A382Z006</accession>
<proteinExistence type="predicted"/>
<name>A0A382Z006_9ZZZZ</name>
<feature type="domain" description="DUF374" evidence="1">
    <location>
        <begin position="1"/>
        <end position="35"/>
    </location>
</feature>
<reference evidence="2" key="1">
    <citation type="submission" date="2018-05" db="EMBL/GenBank/DDBJ databases">
        <authorList>
            <person name="Lanie J.A."/>
            <person name="Ng W.-L."/>
            <person name="Kazmierczak K.M."/>
            <person name="Andrzejewski T.M."/>
            <person name="Davidsen T.M."/>
            <person name="Wayne K.J."/>
            <person name="Tettelin H."/>
            <person name="Glass J.I."/>
            <person name="Rusch D."/>
            <person name="Podicherti R."/>
            <person name="Tsui H.-C.T."/>
            <person name="Winkler M.E."/>
        </authorList>
    </citation>
    <scope>NUCLEOTIDE SEQUENCE</scope>
</reference>
<evidence type="ECO:0000259" key="1">
    <source>
        <dbReference type="Pfam" id="PF04028"/>
    </source>
</evidence>
<protein>
    <recommendedName>
        <fullName evidence="1">DUF374 domain-containing protein</fullName>
    </recommendedName>
</protein>
<dbReference type="AlphaFoldDB" id="A0A382Z006"/>
<gene>
    <name evidence="2" type="ORF">METZ01_LOCUS441514</name>
</gene>
<organism evidence="2">
    <name type="scientific">marine metagenome</name>
    <dbReference type="NCBI Taxonomy" id="408172"/>
    <lineage>
        <taxon>unclassified sequences</taxon>
        <taxon>metagenomes</taxon>
        <taxon>ecological metagenomes</taxon>
    </lineage>
</organism>
<dbReference type="InterPro" id="IPR007172">
    <property type="entry name" value="DUF374"/>
</dbReference>
<feature type="non-terminal residue" evidence="2">
    <location>
        <position position="1"/>
    </location>
</feature>
<dbReference type="EMBL" id="UINC01179795">
    <property type="protein sequence ID" value="SVD88660.1"/>
    <property type="molecule type" value="Genomic_DNA"/>
</dbReference>